<reference evidence="2" key="1">
    <citation type="journal article" date="2010" name="Genome Res.">
        <title>Population genomic sequencing of Coccidioides fungi reveals recent hybridization and transposon control.</title>
        <authorList>
            <person name="Neafsey D.E."/>
            <person name="Barker B.M."/>
            <person name="Sharpton T.J."/>
            <person name="Stajich J.E."/>
            <person name="Park D.J."/>
            <person name="Whiston E."/>
            <person name="Hung C.-Y."/>
            <person name="McMahan C."/>
            <person name="White J."/>
            <person name="Sykes S."/>
            <person name="Heiman D."/>
            <person name="Young S."/>
            <person name="Zeng Q."/>
            <person name="Abouelleil A."/>
            <person name="Aftuck L."/>
            <person name="Bessette D."/>
            <person name="Brown A."/>
            <person name="FitzGerald M."/>
            <person name="Lui A."/>
            <person name="Macdonald J.P."/>
            <person name="Priest M."/>
            <person name="Orbach M.J."/>
            <person name="Galgiani J.N."/>
            <person name="Kirkland T.N."/>
            <person name="Cole G.T."/>
            <person name="Birren B.W."/>
            <person name="Henn M.R."/>
            <person name="Taylor J.W."/>
            <person name="Rounsley S.D."/>
        </authorList>
    </citation>
    <scope>NUCLEOTIDE SEQUENCE [LARGE SCALE GENOMIC DNA]</scope>
    <source>
        <strain evidence="2">RMSCC 757 / Silveira</strain>
    </source>
</reference>
<protein>
    <submittedName>
        <fullName evidence="1">Predicted protein</fullName>
    </submittedName>
</protein>
<sequence length="57" mass="6440">MTSLAKAQGFRRFGKIRKEETLVCASSPNDSQGSCRTGERALSTIMVTQYLPIREYR</sequence>
<dbReference type="Proteomes" id="UP000002497">
    <property type="component" value="Unassembled WGS sequence"/>
</dbReference>
<reference evidence="2" key="2">
    <citation type="submission" date="2010-03" db="EMBL/GenBank/DDBJ databases">
        <title>The genome sequence of Coccidioides posadasii strain Silveira.</title>
        <authorList>
            <consortium name="The Broad Institute Genome Sequencing Center for Infectious Disease"/>
            <person name="Neafsey D."/>
            <person name="Orbach M."/>
            <person name="Henn M.R."/>
            <person name="Cole G.T."/>
            <person name="Galgiani J."/>
            <person name="Gardner M.J."/>
            <person name="Kirkland T.N."/>
            <person name="Taylor J.W."/>
            <person name="Young S.K."/>
            <person name="Zeng Q."/>
            <person name="Koehrsen M."/>
            <person name="Alvarado L."/>
            <person name="Berlin A."/>
            <person name="Borenstein D."/>
            <person name="Chapman S.B."/>
            <person name="Chen Z."/>
            <person name="Engels R."/>
            <person name="Freedman E."/>
            <person name="Gellesch M."/>
            <person name="Goldberg J."/>
            <person name="Griggs A."/>
            <person name="Gujja S."/>
            <person name="Heilman E."/>
            <person name="Heiman D."/>
            <person name="Howarth C."/>
            <person name="Jen D."/>
            <person name="Larson L."/>
            <person name="Mehta T."/>
            <person name="Neiman D."/>
            <person name="Park D."/>
            <person name="Pearson M."/>
            <person name="Richards J."/>
            <person name="Roberts A."/>
            <person name="Saif S."/>
            <person name="Shea T."/>
            <person name="Shenoy N."/>
            <person name="Sisk P."/>
            <person name="Stolte C."/>
            <person name="Sykes S."/>
            <person name="Walk T."/>
            <person name="White J."/>
            <person name="Yandava C."/>
            <person name="Haas B."/>
            <person name="Nusbaum C."/>
            <person name="Birren B."/>
        </authorList>
    </citation>
    <scope>NUCLEOTIDE SEQUENCE [LARGE SCALE GENOMIC DNA]</scope>
    <source>
        <strain evidence="2">RMSCC 757 / Silveira</strain>
    </source>
</reference>
<evidence type="ECO:0000313" key="1">
    <source>
        <dbReference type="EMBL" id="EFW16967.1"/>
    </source>
</evidence>
<organism evidence="2">
    <name type="scientific">Coccidioides posadasii (strain RMSCC 757 / Silveira)</name>
    <name type="common">Valley fever fungus</name>
    <dbReference type="NCBI Taxonomy" id="443226"/>
    <lineage>
        <taxon>Eukaryota</taxon>
        <taxon>Fungi</taxon>
        <taxon>Dikarya</taxon>
        <taxon>Ascomycota</taxon>
        <taxon>Pezizomycotina</taxon>
        <taxon>Eurotiomycetes</taxon>
        <taxon>Eurotiomycetidae</taxon>
        <taxon>Onygenales</taxon>
        <taxon>Onygenaceae</taxon>
        <taxon>Coccidioides</taxon>
    </lineage>
</organism>
<dbReference type="EMBL" id="GL636495">
    <property type="protein sequence ID" value="EFW16967.1"/>
    <property type="molecule type" value="Genomic_DNA"/>
</dbReference>
<evidence type="ECO:0000313" key="2">
    <source>
        <dbReference type="Proteomes" id="UP000002497"/>
    </source>
</evidence>
<keyword evidence="2" id="KW-1185">Reference proteome</keyword>
<dbReference type="AlphaFoldDB" id="E9D8T3"/>
<dbReference type="VEuPathDB" id="FungiDB:CPSG_06235"/>
<name>E9D8T3_COCPS</name>
<dbReference type="HOGENOM" id="CLU_2996390_0_0_1"/>
<accession>E9D8T3</accession>
<gene>
    <name evidence="1" type="ORF">CPSG_06235</name>
</gene>
<proteinExistence type="predicted"/>